<accession>A0A3R8MPM9</accession>
<feature type="transmembrane region" description="Helical" evidence="1">
    <location>
        <begin position="350"/>
        <end position="368"/>
    </location>
</feature>
<evidence type="ECO:0008006" key="4">
    <source>
        <dbReference type="Google" id="ProtNLM"/>
    </source>
</evidence>
<keyword evidence="3" id="KW-1185">Reference proteome</keyword>
<dbReference type="Proteomes" id="UP000270261">
    <property type="component" value="Unassembled WGS sequence"/>
</dbReference>
<gene>
    <name evidence="2" type="ORF">EHV23_09360</name>
</gene>
<evidence type="ECO:0000313" key="2">
    <source>
        <dbReference type="EMBL" id="RRN43634.1"/>
    </source>
</evidence>
<comment type="caution">
    <text evidence="2">The sequence shown here is derived from an EMBL/GenBank/DDBJ whole genome shotgun (WGS) entry which is preliminary data.</text>
</comment>
<feature type="transmembrane region" description="Helical" evidence="1">
    <location>
        <begin position="55"/>
        <end position="76"/>
    </location>
</feature>
<name>A0A3R8MPM9_9BURK</name>
<dbReference type="EMBL" id="RRUE01000002">
    <property type="protein sequence ID" value="RRN43634.1"/>
    <property type="molecule type" value="Genomic_DNA"/>
</dbReference>
<feature type="transmembrane region" description="Helical" evidence="1">
    <location>
        <begin position="12"/>
        <end position="35"/>
    </location>
</feature>
<dbReference type="OrthoDB" id="9780818at2"/>
<feature type="transmembrane region" description="Helical" evidence="1">
    <location>
        <begin position="83"/>
        <end position="103"/>
    </location>
</feature>
<keyword evidence="1" id="KW-0472">Membrane</keyword>
<dbReference type="AlphaFoldDB" id="A0A3R8MPM9"/>
<feature type="transmembrane region" description="Helical" evidence="1">
    <location>
        <begin position="123"/>
        <end position="145"/>
    </location>
</feature>
<sequence length="390" mass="42811">MRPDPTRPDTRATAHPVLWLMAFVAILYLSLYPFGEWSLRRPGTFSWLFAYHRLNYSWGDLIVNIGAYAGFGYLTARQLQGRFTLPAVVLITSAGCTLLSFIMESLQSWLPRVPSLVDLATNGFGAVLGALVVVLVTTCAPLRALRDRAASLVFGRESEHKLRRFVAVLLVLWLASQAVPQPLLLATGPLTPWPGEGLLSVFLPFERLTHLLPDATLPMASTLLTAASVLLLALLVMRCVETPRNRLLLWLGLLAAALVLRITAALHIYIGADQFALQLPVLLAGLALTALLLRPLMRCSDTRQRQLAIVLVVFICCLALLIPVDPDLQPLLARRTLTTWMRMATPGFRGLLRTIAATWPLAVLYFFVIEAPTSSARRPRPAASVNGPTA</sequence>
<evidence type="ECO:0000256" key="1">
    <source>
        <dbReference type="SAM" id="Phobius"/>
    </source>
</evidence>
<proteinExistence type="predicted"/>
<feature type="transmembrane region" description="Helical" evidence="1">
    <location>
        <begin position="215"/>
        <end position="235"/>
    </location>
</feature>
<feature type="transmembrane region" description="Helical" evidence="1">
    <location>
        <begin position="247"/>
        <end position="269"/>
    </location>
</feature>
<feature type="transmembrane region" description="Helical" evidence="1">
    <location>
        <begin position="275"/>
        <end position="293"/>
    </location>
</feature>
<keyword evidence="1" id="KW-0812">Transmembrane</keyword>
<protein>
    <recommendedName>
        <fullName evidence="4">VanZ family protein</fullName>
    </recommendedName>
</protein>
<keyword evidence="1" id="KW-1133">Transmembrane helix</keyword>
<dbReference type="RefSeq" id="WP_125095839.1">
    <property type="nucleotide sequence ID" value="NZ_RRUE01000002.1"/>
</dbReference>
<evidence type="ECO:0000313" key="3">
    <source>
        <dbReference type="Proteomes" id="UP000270261"/>
    </source>
</evidence>
<reference evidence="2 3" key="1">
    <citation type="submission" date="2018-11" db="EMBL/GenBank/DDBJ databases">
        <title>Genome sequencing of Lautropia sp. KCOM 2505 (= ChDC F240).</title>
        <authorList>
            <person name="Kook J.-K."/>
            <person name="Park S.-N."/>
            <person name="Lim Y.K."/>
        </authorList>
    </citation>
    <scope>NUCLEOTIDE SEQUENCE [LARGE SCALE GENOMIC DNA]</scope>
    <source>
        <strain evidence="2 3">KCOM 2505</strain>
    </source>
</reference>
<feature type="transmembrane region" description="Helical" evidence="1">
    <location>
        <begin position="165"/>
        <end position="184"/>
    </location>
</feature>
<feature type="transmembrane region" description="Helical" evidence="1">
    <location>
        <begin position="305"/>
        <end position="324"/>
    </location>
</feature>
<organism evidence="2 3">
    <name type="scientific">Lautropia dentalis</name>
    <dbReference type="NCBI Taxonomy" id="2490857"/>
    <lineage>
        <taxon>Bacteria</taxon>
        <taxon>Pseudomonadati</taxon>
        <taxon>Pseudomonadota</taxon>
        <taxon>Betaproteobacteria</taxon>
        <taxon>Burkholderiales</taxon>
        <taxon>Burkholderiaceae</taxon>
        <taxon>Lautropia</taxon>
    </lineage>
</organism>